<keyword evidence="1" id="KW-0472">Membrane</keyword>
<proteinExistence type="predicted"/>
<dbReference type="EMBL" id="CP003154">
    <property type="protein sequence ID" value="AFL73263.1"/>
    <property type="molecule type" value="Genomic_DNA"/>
</dbReference>
<dbReference type="Proteomes" id="UP000006062">
    <property type="component" value="Chromosome"/>
</dbReference>
<dbReference type="HOGENOM" id="CLU_1155969_0_0_6"/>
<accession>I3Y8E5</accession>
<evidence type="ECO:0000313" key="3">
    <source>
        <dbReference type="Proteomes" id="UP000006062"/>
    </source>
</evidence>
<protein>
    <submittedName>
        <fullName evidence="2">Uncharacterized protein</fullName>
    </submittedName>
</protein>
<gene>
    <name evidence="2" type="ordered locus">Thivi_1240</name>
</gene>
<feature type="transmembrane region" description="Helical" evidence="1">
    <location>
        <begin position="199"/>
        <end position="220"/>
    </location>
</feature>
<dbReference type="AlphaFoldDB" id="I3Y8E5"/>
<reference evidence="2 3" key="1">
    <citation type="submission" date="2012-06" db="EMBL/GenBank/DDBJ databases">
        <title>Complete sequence of Thiocystis violascens DSM 198.</title>
        <authorList>
            <consortium name="US DOE Joint Genome Institute"/>
            <person name="Lucas S."/>
            <person name="Han J."/>
            <person name="Lapidus A."/>
            <person name="Cheng J.-F."/>
            <person name="Goodwin L."/>
            <person name="Pitluck S."/>
            <person name="Peters L."/>
            <person name="Ovchinnikova G."/>
            <person name="Teshima H."/>
            <person name="Detter J.C."/>
            <person name="Han C."/>
            <person name="Tapia R."/>
            <person name="Land M."/>
            <person name="Hauser L."/>
            <person name="Kyrpides N."/>
            <person name="Ivanova N."/>
            <person name="Pagani I."/>
            <person name="Vogl K."/>
            <person name="Liu Z."/>
            <person name="Frigaard N.-U."/>
            <person name="Bryant D."/>
            <person name="Woyke T."/>
        </authorList>
    </citation>
    <scope>NUCLEOTIDE SEQUENCE [LARGE SCALE GENOMIC DNA]</scope>
    <source>
        <strain evidence="3">ATCC 17096 / DSM 198 / 6111</strain>
    </source>
</reference>
<keyword evidence="3" id="KW-1185">Reference proteome</keyword>
<dbReference type="KEGG" id="tvi:Thivi_1240"/>
<evidence type="ECO:0000313" key="2">
    <source>
        <dbReference type="EMBL" id="AFL73263.1"/>
    </source>
</evidence>
<name>I3Y8E5_THIV6</name>
<organism evidence="2 3">
    <name type="scientific">Thiocystis violascens (strain ATCC 17096 / DSM 198 / 6111)</name>
    <name type="common">Chromatium violascens</name>
    <dbReference type="NCBI Taxonomy" id="765911"/>
    <lineage>
        <taxon>Bacteria</taxon>
        <taxon>Pseudomonadati</taxon>
        <taxon>Pseudomonadota</taxon>
        <taxon>Gammaproteobacteria</taxon>
        <taxon>Chromatiales</taxon>
        <taxon>Chromatiaceae</taxon>
        <taxon>Thiocystis</taxon>
    </lineage>
</organism>
<sequence length="240" mass="26463">MNKLLLILIFFLPGLIKASPVFYTFEGSLTQIQEQHFDNNGFNNGPTSFAFPSSSVTTGLAVGQSVFYVFEVDFDYKGIAILPDGSISTAFPYYSSTRTYFYAKYLEGSVPEISTYGIEDNYLGMENRYGVTQTNGVGRLLGGLESNRIEIAGNQHVQDWTLGKVLSGQNIAYLSDNLREVYQLSLELSNIFSVNPVGVPLPATLALLVIGFVILIPYILPSTNIERAENRGQVLQSRIA</sequence>
<keyword evidence="1" id="KW-1133">Transmembrane helix</keyword>
<keyword evidence="1" id="KW-0812">Transmembrane</keyword>
<evidence type="ECO:0000256" key="1">
    <source>
        <dbReference type="SAM" id="Phobius"/>
    </source>
</evidence>
<dbReference type="RefSeq" id="WP_014777747.1">
    <property type="nucleotide sequence ID" value="NC_018012.1"/>
</dbReference>